<comment type="caution">
    <text evidence="3">The sequence shown here is derived from an EMBL/GenBank/DDBJ whole genome shotgun (WGS) entry which is preliminary data.</text>
</comment>
<dbReference type="OrthoDB" id="5229808at2759"/>
<evidence type="ECO:0000313" key="3">
    <source>
        <dbReference type="EMBL" id="ORY26496.1"/>
    </source>
</evidence>
<dbReference type="GO" id="GO:0051082">
    <property type="term" value="F:unfolded protein binding"/>
    <property type="evidence" value="ECO:0007669"/>
    <property type="project" value="TreeGrafter"/>
</dbReference>
<evidence type="ECO:0000256" key="1">
    <source>
        <dbReference type="SAM" id="MobiDB-lite"/>
    </source>
</evidence>
<dbReference type="GO" id="GO:0006888">
    <property type="term" value="P:endoplasmic reticulum to Golgi vesicle-mediated transport"/>
    <property type="evidence" value="ECO:0007669"/>
    <property type="project" value="TreeGrafter"/>
</dbReference>
<feature type="region of interest" description="Disordered" evidence="1">
    <location>
        <begin position="171"/>
        <end position="196"/>
    </location>
</feature>
<feature type="transmembrane region" description="Helical" evidence="2">
    <location>
        <begin position="7"/>
        <end position="34"/>
    </location>
</feature>
<dbReference type="InParanoid" id="A0A1Y2AVI6"/>
<dbReference type="PANTHER" id="PTHR28228:SF1">
    <property type="entry name" value="SECRETORY COMPONENT PROTEIN SHR3"/>
    <property type="match status" value="1"/>
</dbReference>
<feature type="transmembrane region" description="Helical" evidence="2">
    <location>
        <begin position="82"/>
        <end position="103"/>
    </location>
</feature>
<dbReference type="PIRSF" id="PIRSF029187">
    <property type="entry name" value="Shr3_AAP_chap"/>
    <property type="match status" value="1"/>
</dbReference>
<sequence>MGFSSSIVLGSCSFILGVIFVCQVVDIPLLYMPVTQQAIDNAYTFYGIWWEAPGAVKALFHVALALPMVACLVKLHRWTESAMFFDGSSIALQLATIILYLTVHIQSLRTFLPESTTTTSFSILPPPPPRETAPTEDERIEAVRVMAAANALVGLLTLGVIGMQIGQEYASRQEEREQREIDARASAVGGESKKDL</sequence>
<keyword evidence="2" id="KW-1133">Transmembrane helix</keyword>
<name>A0A1Y2AVI6_9TREE</name>
<feature type="compositionally biased region" description="Basic and acidic residues" evidence="1">
    <location>
        <begin position="171"/>
        <end position="183"/>
    </location>
</feature>
<evidence type="ECO:0000256" key="2">
    <source>
        <dbReference type="SAM" id="Phobius"/>
    </source>
</evidence>
<keyword evidence="2" id="KW-0812">Transmembrane</keyword>
<keyword evidence="2" id="KW-0472">Membrane</keyword>
<dbReference type="PANTHER" id="PTHR28228">
    <property type="entry name" value="SECRETORY COMPONENT PROTEIN SHR3"/>
    <property type="match status" value="1"/>
</dbReference>
<gene>
    <name evidence="3" type="ORF">BCR39DRAFT_540978</name>
</gene>
<evidence type="ECO:0000313" key="4">
    <source>
        <dbReference type="Proteomes" id="UP000193986"/>
    </source>
</evidence>
<feature type="transmembrane region" description="Helical" evidence="2">
    <location>
        <begin position="145"/>
        <end position="166"/>
    </location>
</feature>
<dbReference type="STRING" id="71784.A0A1Y2AVI6"/>
<dbReference type="InterPro" id="IPR013248">
    <property type="entry name" value="Psh3/Shr3"/>
</dbReference>
<protein>
    <submittedName>
        <fullName evidence="3">Shr3 amino acid permease chaperone</fullName>
    </submittedName>
</protein>
<accession>A0A1Y2AVI6</accession>
<dbReference type="FunCoup" id="A0A1Y2AVI6">
    <property type="interactions" value="64"/>
</dbReference>
<dbReference type="Proteomes" id="UP000193986">
    <property type="component" value="Unassembled WGS sequence"/>
</dbReference>
<reference evidence="3 4" key="1">
    <citation type="submission" date="2016-07" db="EMBL/GenBank/DDBJ databases">
        <title>Pervasive Adenine N6-methylation of Active Genes in Fungi.</title>
        <authorList>
            <consortium name="DOE Joint Genome Institute"/>
            <person name="Mondo S.J."/>
            <person name="Dannebaum R.O."/>
            <person name="Kuo R.C."/>
            <person name="Labutti K."/>
            <person name="Haridas S."/>
            <person name="Kuo A."/>
            <person name="Salamov A."/>
            <person name="Ahrendt S.R."/>
            <person name="Lipzen A."/>
            <person name="Sullivan W."/>
            <person name="Andreopoulos W.B."/>
            <person name="Clum A."/>
            <person name="Lindquist E."/>
            <person name="Daum C."/>
            <person name="Ramamoorthy G.K."/>
            <person name="Gryganskyi A."/>
            <person name="Culley D."/>
            <person name="Magnuson J.K."/>
            <person name="James T.Y."/>
            <person name="O'Malley M.A."/>
            <person name="Stajich J.E."/>
            <person name="Spatafora J.W."/>
            <person name="Visel A."/>
            <person name="Grigoriev I.V."/>
        </authorList>
    </citation>
    <scope>NUCLEOTIDE SEQUENCE [LARGE SCALE GENOMIC DNA]</scope>
    <source>
        <strain evidence="3 4">68-887.2</strain>
    </source>
</reference>
<organism evidence="3 4">
    <name type="scientific">Naematelia encephala</name>
    <dbReference type="NCBI Taxonomy" id="71784"/>
    <lineage>
        <taxon>Eukaryota</taxon>
        <taxon>Fungi</taxon>
        <taxon>Dikarya</taxon>
        <taxon>Basidiomycota</taxon>
        <taxon>Agaricomycotina</taxon>
        <taxon>Tremellomycetes</taxon>
        <taxon>Tremellales</taxon>
        <taxon>Naemateliaceae</taxon>
        <taxon>Naematelia</taxon>
    </lineage>
</organism>
<dbReference type="Pfam" id="PF08229">
    <property type="entry name" value="SHR3_chaperone"/>
    <property type="match status" value="1"/>
</dbReference>
<feature type="transmembrane region" description="Helical" evidence="2">
    <location>
        <begin position="54"/>
        <end position="75"/>
    </location>
</feature>
<dbReference type="AlphaFoldDB" id="A0A1Y2AVI6"/>
<dbReference type="EMBL" id="MCFC01000047">
    <property type="protein sequence ID" value="ORY26496.1"/>
    <property type="molecule type" value="Genomic_DNA"/>
</dbReference>
<dbReference type="GO" id="GO:0005789">
    <property type="term" value="C:endoplasmic reticulum membrane"/>
    <property type="evidence" value="ECO:0007669"/>
    <property type="project" value="TreeGrafter"/>
</dbReference>
<keyword evidence="4" id="KW-1185">Reference proteome</keyword>
<dbReference type="SMART" id="SM00786">
    <property type="entry name" value="SHR3_chaperone"/>
    <property type="match status" value="1"/>
</dbReference>
<proteinExistence type="predicted"/>